<feature type="binding site" evidence="8">
    <location>
        <position position="176"/>
    </location>
    <ligand>
        <name>phosphoenolpyruvate</name>
        <dbReference type="ChEBI" id="CHEBI:58702"/>
    </ligand>
</feature>
<dbReference type="GO" id="GO:0005737">
    <property type="term" value="C:cytoplasm"/>
    <property type="evidence" value="ECO:0007669"/>
    <property type="project" value="UniProtKB-SubCell"/>
</dbReference>
<accession>A0A1W2D0I0</accession>
<evidence type="ECO:0000256" key="1">
    <source>
        <dbReference type="ARBA" id="ARBA00004811"/>
    </source>
</evidence>
<dbReference type="GO" id="GO:0003866">
    <property type="term" value="F:3-phosphoshikimate 1-carboxyvinyltransferase activity"/>
    <property type="evidence" value="ECO:0007669"/>
    <property type="project" value="UniProtKB-UniRule"/>
</dbReference>
<evidence type="ECO:0000256" key="2">
    <source>
        <dbReference type="ARBA" id="ARBA00009948"/>
    </source>
</evidence>
<feature type="binding site" evidence="8">
    <location>
        <position position="33"/>
    </location>
    <ligand>
        <name>3-phosphoshikimate</name>
        <dbReference type="ChEBI" id="CHEBI:145989"/>
    </ligand>
</feature>
<name>A0A1W2D0I0_9RHOB</name>
<dbReference type="InterPro" id="IPR013792">
    <property type="entry name" value="RNA3'P_cycl/enolpyr_Trfase_a/b"/>
</dbReference>
<evidence type="ECO:0000256" key="7">
    <source>
        <dbReference type="ARBA" id="ARBA00044633"/>
    </source>
</evidence>
<sequence>MSAHGTPIPMMSRKSGPLVGEANVPGDKSISHRSLILGAMAVGETRITGLLEGQDVLDTGKAMRAFGAEVEDLGGGNWRVQGVGVGGFAEPENVIDCGNSGTGVRLIMGAMATTPISATFTGDASLNSRPMARVTDPLALFGAQAVGRAGGRLPMTIVGAADPVPVRYTTPVPSAQVKSAVLLAGLNAPGQTVVIEKEATRDHTERMLAGFGAEITTEVTDEGRVITLTGQPELKPQDIIVPRDPSSAAFPVCAALITEGSDVLVPNIGLNPTRAGLFTTLRDMGADLTYENEREEGGEPVADLRARYSPDMKGIDVPTDRAASMIDEYPVLSVVAAFARGRTLMAGVKELRVKECDRIDAMVTGLQANGVQVEEGDDWYAVEGQGPGAVQGGAEVQSHLDHRIAMAFLVMGLAAQTPVRVDDGGPIATSFPIFEPLMAELGAQIERSAT</sequence>
<comment type="catalytic activity">
    <reaction evidence="7">
        <text>3-phosphoshikimate + phosphoenolpyruvate = 5-O-(1-carboxyvinyl)-3-phosphoshikimate + phosphate</text>
        <dbReference type="Rhea" id="RHEA:21256"/>
        <dbReference type="ChEBI" id="CHEBI:43474"/>
        <dbReference type="ChEBI" id="CHEBI:57701"/>
        <dbReference type="ChEBI" id="CHEBI:58702"/>
        <dbReference type="ChEBI" id="CHEBI:145989"/>
        <dbReference type="EC" id="2.5.1.19"/>
    </reaction>
    <physiologicalReaction direction="left-to-right" evidence="7">
        <dbReference type="Rhea" id="RHEA:21257"/>
    </physiologicalReaction>
</comment>
<evidence type="ECO:0000256" key="4">
    <source>
        <dbReference type="ARBA" id="ARBA00022605"/>
    </source>
</evidence>
<dbReference type="EMBL" id="FWYD01000010">
    <property type="protein sequence ID" value="SMC90960.1"/>
    <property type="molecule type" value="Genomic_DNA"/>
</dbReference>
<gene>
    <name evidence="8" type="primary">aroA</name>
    <name evidence="11" type="ORF">SAMN06295998_11023</name>
</gene>
<evidence type="ECO:0000256" key="6">
    <source>
        <dbReference type="ARBA" id="ARBA00023141"/>
    </source>
</evidence>
<comment type="similarity">
    <text evidence="2 8">Belongs to the EPSP synthase family.</text>
</comment>
<dbReference type="PANTHER" id="PTHR21090:SF5">
    <property type="entry name" value="PENTAFUNCTIONAL AROM POLYPEPTIDE"/>
    <property type="match status" value="1"/>
</dbReference>
<feature type="binding site" evidence="8">
    <location>
        <position position="327"/>
    </location>
    <ligand>
        <name>3-phosphoshikimate</name>
        <dbReference type="ChEBI" id="CHEBI:145989"/>
    </ligand>
</feature>
<comment type="pathway">
    <text evidence="1 8">Metabolic intermediate biosynthesis; chorismate biosynthesis; chorismate from D-erythrose 4-phosphate and phosphoenolpyruvate: step 6/7.</text>
</comment>
<dbReference type="NCBIfam" id="TIGR01356">
    <property type="entry name" value="aroA"/>
    <property type="match status" value="1"/>
</dbReference>
<feature type="binding site" evidence="8">
    <location>
        <position position="354"/>
    </location>
    <ligand>
        <name>3-phosphoshikimate</name>
        <dbReference type="ChEBI" id="CHEBI:145989"/>
    </ligand>
</feature>
<dbReference type="RefSeq" id="WP_084353411.1">
    <property type="nucleotide sequence ID" value="NZ_FWYD01000010.1"/>
</dbReference>
<feature type="binding site" evidence="8">
    <location>
        <position position="176"/>
    </location>
    <ligand>
        <name>3-phosphoshikimate</name>
        <dbReference type="ChEBI" id="CHEBI:145989"/>
    </ligand>
</feature>
<dbReference type="InterPro" id="IPR006264">
    <property type="entry name" value="EPSP_synthase"/>
</dbReference>
<proteinExistence type="inferred from homology"/>
<feature type="binding site" evidence="8">
    <location>
        <position position="358"/>
    </location>
    <ligand>
        <name>phosphoenolpyruvate</name>
        <dbReference type="ChEBI" id="CHEBI:58702"/>
    </ligand>
</feature>
<evidence type="ECO:0000256" key="9">
    <source>
        <dbReference type="SAM" id="MobiDB-lite"/>
    </source>
</evidence>
<dbReference type="InterPro" id="IPR001986">
    <property type="entry name" value="Enolpyruvate_Tfrase_dom"/>
</dbReference>
<protein>
    <recommendedName>
        <fullName evidence="8">3-phosphoshikimate 1-carboxyvinyltransferase</fullName>
        <ecNumber evidence="8">2.5.1.19</ecNumber>
    </recommendedName>
    <alternativeName>
        <fullName evidence="8">5-enolpyruvylshikimate-3-phosphate synthase</fullName>
        <shortName evidence="8">EPSP synthase</shortName>
        <shortName evidence="8">EPSPS</shortName>
    </alternativeName>
</protein>
<dbReference type="InterPro" id="IPR036968">
    <property type="entry name" value="Enolpyruvate_Tfrase_sf"/>
</dbReference>
<evidence type="ECO:0000313" key="11">
    <source>
        <dbReference type="EMBL" id="SMC90960.1"/>
    </source>
</evidence>
<dbReference type="PROSITE" id="PS00885">
    <property type="entry name" value="EPSP_SYNTHASE_2"/>
    <property type="match status" value="1"/>
</dbReference>
<feature type="binding site" evidence="8">
    <location>
        <position position="403"/>
    </location>
    <ligand>
        <name>phosphoenolpyruvate</name>
        <dbReference type="ChEBI" id="CHEBI:58702"/>
    </ligand>
</feature>
<dbReference type="Proteomes" id="UP000192330">
    <property type="component" value="Unassembled WGS sequence"/>
</dbReference>
<dbReference type="Pfam" id="PF00275">
    <property type="entry name" value="EPSP_synthase"/>
    <property type="match status" value="1"/>
</dbReference>
<comment type="function">
    <text evidence="8">Catalyzes the transfer of the enolpyruvyl moiety of phosphoenolpyruvate (PEP) to the 5-hydroxyl of shikimate-3-phosphate (S3P) to produce enolpyruvyl shikimate-3-phosphate and inorganic phosphate.</text>
</comment>
<dbReference type="Gene3D" id="3.65.10.10">
    <property type="entry name" value="Enolpyruvate transferase domain"/>
    <property type="match status" value="2"/>
</dbReference>
<dbReference type="InterPro" id="IPR023193">
    <property type="entry name" value="EPSP_synthase_CS"/>
</dbReference>
<reference evidence="11 12" key="1">
    <citation type="submission" date="2017-04" db="EMBL/GenBank/DDBJ databases">
        <authorList>
            <person name="Afonso C.L."/>
            <person name="Miller P.J."/>
            <person name="Scott M.A."/>
            <person name="Spackman E."/>
            <person name="Goraichik I."/>
            <person name="Dimitrov K.M."/>
            <person name="Suarez D.L."/>
            <person name="Swayne D.E."/>
        </authorList>
    </citation>
    <scope>NUCLEOTIDE SEQUENCE [LARGE SCALE GENOMIC DNA]</scope>
    <source>
        <strain evidence="11 12">CGMCC 1.12644</strain>
    </source>
</reference>
<dbReference type="GO" id="GO:0009073">
    <property type="term" value="P:aromatic amino acid family biosynthetic process"/>
    <property type="evidence" value="ECO:0007669"/>
    <property type="project" value="UniProtKB-KW"/>
</dbReference>
<dbReference type="FunFam" id="3.65.10.10:FF:000005">
    <property type="entry name" value="3-phosphoshikimate 1-carboxyvinyltransferase"/>
    <property type="match status" value="1"/>
</dbReference>
<keyword evidence="4 8" id="KW-0028">Amino-acid biosynthesis</keyword>
<dbReference type="PIRSF" id="PIRSF000505">
    <property type="entry name" value="EPSPS"/>
    <property type="match status" value="1"/>
</dbReference>
<feature type="binding site" evidence="8">
    <location>
        <position position="28"/>
    </location>
    <ligand>
        <name>phosphoenolpyruvate</name>
        <dbReference type="ChEBI" id="CHEBI:58702"/>
    </ligand>
</feature>
<feature type="region of interest" description="Disordered" evidence="9">
    <location>
        <begin position="1"/>
        <end position="21"/>
    </location>
</feature>
<dbReference type="UniPathway" id="UPA00053">
    <property type="reaction ID" value="UER00089"/>
</dbReference>
<dbReference type="EC" id="2.5.1.19" evidence="8"/>
<evidence type="ECO:0000259" key="10">
    <source>
        <dbReference type="Pfam" id="PF00275"/>
    </source>
</evidence>
<feature type="binding site" evidence="8">
    <location>
        <position position="28"/>
    </location>
    <ligand>
        <name>3-phosphoshikimate</name>
        <dbReference type="ChEBI" id="CHEBI:145989"/>
    </ligand>
</feature>
<organism evidence="11 12">
    <name type="scientific">Primorskyibacter flagellatus</name>
    <dbReference type="NCBI Taxonomy" id="1387277"/>
    <lineage>
        <taxon>Bacteria</taxon>
        <taxon>Pseudomonadati</taxon>
        <taxon>Pseudomonadota</taxon>
        <taxon>Alphaproteobacteria</taxon>
        <taxon>Rhodobacterales</taxon>
        <taxon>Roseobacteraceae</taxon>
        <taxon>Primorskyibacter</taxon>
    </lineage>
</organism>
<dbReference type="AlphaFoldDB" id="A0A1W2D0I0"/>
<evidence type="ECO:0000313" key="12">
    <source>
        <dbReference type="Proteomes" id="UP000192330"/>
    </source>
</evidence>
<comment type="caution">
    <text evidence="8">Lacks conserved residue(s) required for the propagation of feature annotation.</text>
</comment>
<comment type="subunit">
    <text evidence="8">Monomer.</text>
</comment>
<dbReference type="GO" id="GO:0009423">
    <property type="term" value="P:chorismate biosynthetic process"/>
    <property type="evidence" value="ECO:0007669"/>
    <property type="project" value="UniProtKB-UniRule"/>
</dbReference>
<feature type="binding site" evidence="8">
    <location>
        <position position="129"/>
    </location>
    <ligand>
        <name>phosphoenolpyruvate</name>
        <dbReference type="ChEBI" id="CHEBI:58702"/>
    </ligand>
</feature>
<evidence type="ECO:0000256" key="5">
    <source>
        <dbReference type="ARBA" id="ARBA00022679"/>
    </source>
</evidence>
<dbReference type="HAMAP" id="MF_00210">
    <property type="entry name" value="EPSP_synth"/>
    <property type="match status" value="1"/>
</dbReference>
<feature type="binding site" evidence="8">
    <location>
        <position position="101"/>
    </location>
    <ligand>
        <name>phosphoenolpyruvate</name>
        <dbReference type="ChEBI" id="CHEBI:58702"/>
    </ligand>
</feature>
<dbReference type="PROSITE" id="PS00104">
    <property type="entry name" value="EPSP_SYNTHASE_1"/>
    <property type="match status" value="1"/>
</dbReference>
<comment type="subcellular location">
    <subcellularLocation>
        <location evidence="8">Cytoplasm</location>
    </subcellularLocation>
</comment>
<feature type="domain" description="Enolpyruvate transferase" evidence="10">
    <location>
        <begin position="14"/>
        <end position="436"/>
    </location>
</feature>
<evidence type="ECO:0000256" key="3">
    <source>
        <dbReference type="ARBA" id="ARBA00022490"/>
    </source>
</evidence>
<dbReference type="STRING" id="1387277.SAMN06295998_11023"/>
<dbReference type="OrthoDB" id="9809920at2"/>
<dbReference type="SUPFAM" id="SSF55205">
    <property type="entry name" value="EPT/RTPC-like"/>
    <property type="match status" value="1"/>
</dbReference>
<keyword evidence="12" id="KW-1185">Reference proteome</keyword>
<feature type="binding site" evidence="8">
    <location>
        <position position="174"/>
    </location>
    <ligand>
        <name>3-phosphoshikimate</name>
        <dbReference type="ChEBI" id="CHEBI:145989"/>
    </ligand>
</feature>
<keyword evidence="5 8" id="KW-0808">Transferase</keyword>
<keyword evidence="3 8" id="KW-0963">Cytoplasm</keyword>
<dbReference type="PANTHER" id="PTHR21090">
    <property type="entry name" value="AROM/DEHYDROQUINATE SYNTHASE"/>
    <property type="match status" value="1"/>
</dbReference>
<dbReference type="CDD" id="cd01556">
    <property type="entry name" value="EPSP_synthase"/>
    <property type="match status" value="1"/>
</dbReference>
<dbReference type="GO" id="GO:0008652">
    <property type="term" value="P:amino acid biosynthetic process"/>
    <property type="evidence" value="ECO:0007669"/>
    <property type="project" value="UniProtKB-KW"/>
</dbReference>
<feature type="active site" description="Proton acceptor" evidence="8">
    <location>
        <position position="327"/>
    </location>
</feature>
<feature type="binding site" evidence="8">
    <location>
        <position position="29"/>
    </location>
    <ligand>
        <name>3-phosphoshikimate</name>
        <dbReference type="ChEBI" id="CHEBI:145989"/>
    </ligand>
</feature>
<keyword evidence="6 8" id="KW-0057">Aromatic amino acid biosynthesis</keyword>
<evidence type="ECO:0000256" key="8">
    <source>
        <dbReference type="HAMAP-Rule" id="MF_00210"/>
    </source>
</evidence>